<protein>
    <submittedName>
        <fullName evidence="2">Uncharacterized protein</fullName>
    </submittedName>
</protein>
<gene>
    <name evidence="2" type="ORF">VP1G_07368</name>
</gene>
<dbReference type="EMBL" id="KN714744">
    <property type="protein sequence ID" value="KUI60161.1"/>
    <property type="molecule type" value="Genomic_DNA"/>
</dbReference>
<evidence type="ECO:0000313" key="2">
    <source>
        <dbReference type="EMBL" id="KUI60161.1"/>
    </source>
</evidence>
<keyword evidence="3" id="KW-1185">Reference proteome</keyword>
<accession>A0A194V8L2</accession>
<reference evidence="3" key="1">
    <citation type="submission" date="2014-12" db="EMBL/GenBank/DDBJ databases">
        <title>Genome Sequence of Valsa Canker Pathogens Uncovers a Specific Adaption of Colonization on Woody Bark.</title>
        <authorList>
            <person name="Yin Z."/>
            <person name="Liu H."/>
            <person name="Gao X."/>
            <person name="Li Z."/>
            <person name="Song N."/>
            <person name="Ke X."/>
            <person name="Dai Q."/>
            <person name="Wu Y."/>
            <person name="Sun Y."/>
            <person name="Xu J.-R."/>
            <person name="Kang Z.K."/>
            <person name="Wang L."/>
            <person name="Huang L."/>
        </authorList>
    </citation>
    <scope>NUCLEOTIDE SEQUENCE [LARGE SCALE GENOMIC DNA]</scope>
    <source>
        <strain evidence="3">SXYL134</strain>
    </source>
</reference>
<proteinExistence type="predicted"/>
<dbReference type="Proteomes" id="UP000078576">
    <property type="component" value="Unassembled WGS sequence"/>
</dbReference>
<dbReference type="OrthoDB" id="4167490at2759"/>
<feature type="compositionally biased region" description="Basic residues" evidence="1">
    <location>
        <begin position="8"/>
        <end position="24"/>
    </location>
</feature>
<evidence type="ECO:0000256" key="1">
    <source>
        <dbReference type="SAM" id="MobiDB-lite"/>
    </source>
</evidence>
<name>A0A194V8L2_CYTMA</name>
<dbReference type="AlphaFoldDB" id="A0A194V8L2"/>
<evidence type="ECO:0000313" key="3">
    <source>
        <dbReference type="Proteomes" id="UP000078576"/>
    </source>
</evidence>
<organism evidence="2 3">
    <name type="scientific">Cytospora mali</name>
    <name type="common">Apple Valsa canker fungus</name>
    <name type="synonym">Valsa mali</name>
    <dbReference type="NCBI Taxonomy" id="578113"/>
    <lineage>
        <taxon>Eukaryota</taxon>
        <taxon>Fungi</taxon>
        <taxon>Dikarya</taxon>
        <taxon>Ascomycota</taxon>
        <taxon>Pezizomycotina</taxon>
        <taxon>Sordariomycetes</taxon>
        <taxon>Sordariomycetidae</taxon>
        <taxon>Diaporthales</taxon>
        <taxon>Cytosporaceae</taxon>
        <taxon>Cytospora</taxon>
    </lineage>
</organism>
<feature type="region of interest" description="Disordered" evidence="1">
    <location>
        <begin position="1"/>
        <end position="48"/>
    </location>
</feature>
<sequence length="495" mass="56401">MKLTPIRVRGKRGQPKPLKKSKRRGKDDDAEVYGQPEKKRAKKHHGEGEDIRVMRRARLDQLPQEILERIFIASQNLFLPLVNRELYHKLSNDSIKYRLVGAAFAPTWDAYYGCDNFEVVSYDGWQSDVERIEGDATFQSSVLACSWAKLPMLLSSFDVWIRQHSRGRVYFRIPELKQDRLKMFPQPGSLYERAYIDDTDDDTSSVMTMREKLAFDLANFEALISYSSSATNIPPGQLPLRENMYPLRAMLGMHLEVHPGARIPLDLLSGPFESDDGAIDIGTEKMHRLFWLVRGGSCLQEDQTWEVTREGFKQIIRLIQTDAVKTTTTTTSAKDTEDANEVTKLMSAEADERMKLAARLLALFNVLGVFEPQLHWPRYIVQTSLAQVSALIPHAAPASRQEALLGEVAALLRQTLGPHPEAVYRHMGRRWRLDGRHARYMRAVHVAAFTELWRHRAGLFLGVPEDRQTPSPLMAPGNIELGPVMHEPWSDFGLD</sequence>